<evidence type="ECO:0000313" key="4">
    <source>
        <dbReference type="Proteomes" id="UP000094974"/>
    </source>
</evidence>
<dbReference type="SMART" id="SM00530">
    <property type="entry name" value="HTH_XRE"/>
    <property type="match status" value="1"/>
</dbReference>
<keyword evidence="4" id="KW-1185">Reference proteome</keyword>
<dbReference type="InterPro" id="IPR010982">
    <property type="entry name" value="Lambda_DNA-bd_dom_sf"/>
</dbReference>
<dbReference type="Proteomes" id="UP000094974">
    <property type="component" value="Unassembled WGS sequence"/>
</dbReference>
<dbReference type="CDD" id="cd00093">
    <property type="entry name" value="HTH_XRE"/>
    <property type="match status" value="1"/>
</dbReference>
<dbReference type="SUPFAM" id="SSF47413">
    <property type="entry name" value="lambda repressor-like DNA-binding domains"/>
    <property type="match status" value="1"/>
</dbReference>
<organism evidence="3 4">
    <name type="scientific">Paenibacillus polymyxa</name>
    <name type="common">Bacillus polymyxa</name>
    <dbReference type="NCBI Taxonomy" id="1406"/>
    <lineage>
        <taxon>Bacteria</taxon>
        <taxon>Bacillati</taxon>
        <taxon>Bacillota</taxon>
        <taxon>Bacilli</taxon>
        <taxon>Bacillales</taxon>
        <taxon>Paenibacillaceae</taxon>
        <taxon>Paenibacillus</taxon>
    </lineage>
</organism>
<sequence length="148" mass="17144">MLNETLGERINLIRTKRGLKIGELAEMIKIPVFDKDGNVVTHKNYTKTSLSLIENNKQRPSIDVVTAISDILGVSIDWLARGIEYDGKKLKTFEQEKLGFLFETTSEGDLNTFDKFIKATMKQMKEYDDRIDDIEKRFKQYTDKKEDS</sequence>
<gene>
    <name evidence="3" type="ORF">A7312_08730</name>
</gene>
<dbReference type="PROSITE" id="PS50943">
    <property type="entry name" value="HTH_CROC1"/>
    <property type="match status" value="1"/>
</dbReference>
<evidence type="ECO:0000259" key="2">
    <source>
        <dbReference type="PROSITE" id="PS50943"/>
    </source>
</evidence>
<comment type="caution">
    <text evidence="3">The sequence shown here is derived from an EMBL/GenBank/DDBJ whole genome shotgun (WGS) entry which is preliminary data.</text>
</comment>
<keyword evidence="1" id="KW-0175">Coiled coil</keyword>
<accession>A0ABX2Z9X9</accession>
<dbReference type="Pfam" id="PF12844">
    <property type="entry name" value="HTH_19"/>
    <property type="match status" value="1"/>
</dbReference>
<reference evidence="4" key="1">
    <citation type="submission" date="2016-05" db="EMBL/GenBank/DDBJ databases">
        <title>Whole genome shotgun sequencing of cultured foodborne pathogen.</title>
        <authorList>
            <person name="Zheng J."/>
            <person name="Timme R."/>
            <person name="Allard M."/>
            <person name="Strain E."/>
            <person name="Luo Y."/>
            <person name="Brown E."/>
        </authorList>
    </citation>
    <scope>NUCLEOTIDE SEQUENCE [LARGE SCALE GENOMIC DNA]</scope>
    <source>
        <strain evidence="4">CFSAN034343</strain>
    </source>
</reference>
<feature type="domain" description="HTH cro/C1-type" evidence="2">
    <location>
        <begin position="10"/>
        <end position="79"/>
    </location>
</feature>
<proteinExistence type="predicted"/>
<evidence type="ECO:0000313" key="3">
    <source>
        <dbReference type="EMBL" id="ODA08103.1"/>
    </source>
</evidence>
<protein>
    <recommendedName>
        <fullName evidence="2">HTH cro/C1-type domain-containing protein</fullName>
    </recommendedName>
</protein>
<evidence type="ECO:0000256" key="1">
    <source>
        <dbReference type="SAM" id="Coils"/>
    </source>
</evidence>
<dbReference type="EMBL" id="LYND01000140">
    <property type="protein sequence ID" value="ODA08103.1"/>
    <property type="molecule type" value="Genomic_DNA"/>
</dbReference>
<feature type="coiled-coil region" evidence="1">
    <location>
        <begin position="117"/>
        <end position="144"/>
    </location>
</feature>
<dbReference type="Gene3D" id="1.10.260.40">
    <property type="entry name" value="lambda repressor-like DNA-binding domains"/>
    <property type="match status" value="1"/>
</dbReference>
<name>A0ABX2Z9X9_PAEPO</name>
<dbReference type="InterPro" id="IPR001387">
    <property type="entry name" value="Cro/C1-type_HTH"/>
</dbReference>